<keyword evidence="4 8" id="KW-0720">Serine protease</keyword>
<feature type="region of interest" description="Disordered" evidence="9">
    <location>
        <begin position="55"/>
        <end position="81"/>
    </location>
</feature>
<comment type="similarity">
    <text evidence="1">Belongs to the peptidase S1 family.</text>
</comment>
<sequence>MLEKEPNEKDCETAILVPRRYGIGQKIALFSIVWFLFLHRVIMMHSDNIQVKFSSRQQKQKKQQDHYQHRRTQQEKRTKRKRTRLHLAEYHTHSTSTVTTTSNQTVYPNTNNIANARIVGGAPVLPGQFPFIVSLKNARGNLLCGGSLIAPDIVLTAAHCEGKIAYAELNRYYIDDKENPPENMPPIEQYSFVRSIRHPQYESHPFNYDFALYQLHRKHPNPEKSVIRLNYDPSVPKDHNDQVVALGWGKLATHGPFADELRHVSLQYIENDDCDIMYNNAPITDAMMCASAPNRDACQGDSGGPLLYIAREDPPPSSTTGEVGRMTMTLAGVVSWGYECASESYPGVYARVSVVTDWIEEIVCDWSVESCDERNGGILSFEVDVSEKPSVDLTVVPSGSPSNVPITLSPSKRPSATPSLATGMPSIMPSIRPSKRPSASPSLATETPSMMPTKSPSGTPSLTTETPSMIPTKSPSKIPSSTPSSTTETPSIIPTKSPSKVPSATPSSMTVMPSTMPTERPVQDVSMDPSSTTVMPSMIPTERPVQDVSMDPSSMTLLPSMIPTKRPVQDVSMNPSLIPSIGPSDRTLSPVPPAGERPTITITTEPSDGSNNNGIGVIFFGKRPTPSPIIASTEDGNPTSSNGNGGVTTTQSSSDDSNSNGIGVITFGKRPKPSPIPSTEDERYDNTISSSGAASSCARCICQRCDWGWWP</sequence>
<gene>
    <name evidence="12" type="ORF">DBRI1063_LOCUS24398</name>
</gene>
<evidence type="ECO:0000256" key="3">
    <source>
        <dbReference type="ARBA" id="ARBA00022801"/>
    </source>
</evidence>
<dbReference type="PANTHER" id="PTHR24276">
    <property type="entry name" value="POLYSERASE-RELATED"/>
    <property type="match status" value="1"/>
</dbReference>
<dbReference type="Pfam" id="PF00089">
    <property type="entry name" value="Trypsin"/>
    <property type="match status" value="1"/>
</dbReference>
<dbReference type="FunFam" id="2.40.10.10:FF:000036">
    <property type="entry name" value="Trypsin beta"/>
    <property type="match status" value="1"/>
</dbReference>
<dbReference type="InterPro" id="IPR009003">
    <property type="entry name" value="Peptidase_S1_PA"/>
</dbReference>
<evidence type="ECO:0000256" key="8">
    <source>
        <dbReference type="RuleBase" id="RU363034"/>
    </source>
</evidence>
<feature type="domain" description="Peptidase S1" evidence="11">
    <location>
        <begin position="118"/>
        <end position="364"/>
    </location>
</feature>
<dbReference type="EMBL" id="HBGN01038129">
    <property type="protein sequence ID" value="CAD9356247.1"/>
    <property type="molecule type" value="Transcribed_RNA"/>
</dbReference>
<dbReference type="CDD" id="cd00190">
    <property type="entry name" value="Tryp_SPc"/>
    <property type="match status" value="1"/>
</dbReference>
<evidence type="ECO:0000256" key="1">
    <source>
        <dbReference type="ARBA" id="ARBA00007664"/>
    </source>
</evidence>
<keyword evidence="5" id="KW-0843">Virulence</keyword>
<feature type="compositionally biased region" description="Polar residues" evidence="9">
    <location>
        <begin position="397"/>
        <end position="420"/>
    </location>
</feature>
<feature type="region of interest" description="Disordered" evidence="9">
    <location>
        <begin position="623"/>
        <end position="690"/>
    </location>
</feature>
<name>A0A7S2A2W5_9STRA</name>
<protein>
    <recommendedName>
        <fullName evidence="11">Peptidase S1 domain-containing protein</fullName>
    </recommendedName>
</protein>
<dbReference type="Gene3D" id="2.40.10.10">
    <property type="entry name" value="Trypsin-like serine proteases"/>
    <property type="match status" value="1"/>
</dbReference>
<feature type="region of interest" description="Disordered" evidence="9">
    <location>
        <begin position="394"/>
        <end position="538"/>
    </location>
</feature>
<keyword evidence="10" id="KW-1133">Transmembrane helix</keyword>
<keyword evidence="10" id="KW-0472">Membrane</keyword>
<dbReference type="SUPFAM" id="SSF50494">
    <property type="entry name" value="Trypsin-like serine proteases"/>
    <property type="match status" value="1"/>
</dbReference>
<dbReference type="GO" id="GO:0006508">
    <property type="term" value="P:proteolysis"/>
    <property type="evidence" value="ECO:0007669"/>
    <property type="project" value="UniProtKB-KW"/>
</dbReference>
<feature type="compositionally biased region" description="Polar residues" evidence="9">
    <location>
        <begin position="437"/>
        <end position="465"/>
    </location>
</feature>
<dbReference type="GO" id="GO:0004252">
    <property type="term" value="F:serine-type endopeptidase activity"/>
    <property type="evidence" value="ECO:0007669"/>
    <property type="project" value="InterPro"/>
</dbReference>
<keyword evidence="3 8" id="KW-0378">Hydrolase</keyword>
<dbReference type="InterPro" id="IPR050430">
    <property type="entry name" value="Peptidase_S1"/>
</dbReference>
<organism evidence="12">
    <name type="scientific">Ditylum brightwellii</name>
    <dbReference type="NCBI Taxonomy" id="49249"/>
    <lineage>
        <taxon>Eukaryota</taxon>
        <taxon>Sar</taxon>
        <taxon>Stramenopiles</taxon>
        <taxon>Ochrophyta</taxon>
        <taxon>Bacillariophyta</taxon>
        <taxon>Mediophyceae</taxon>
        <taxon>Lithodesmiophycidae</taxon>
        <taxon>Lithodesmiales</taxon>
        <taxon>Lithodesmiaceae</taxon>
        <taxon>Ditylum</taxon>
    </lineage>
</organism>
<keyword evidence="10" id="KW-0812">Transmembrane</keyword>
<evidence type="ECO:0000256" key="5">
    <source>
        <dbReference type="ARBA" id="ARBA00023026"/>
    </source>
</evidence>
<dbReference type="InterPro" id="IPR001254">
    <property type="entry name" value="Trypsin_dom"/>
</dbReference>
<feature type="compositionally biased region" description="Polar residues" evidence="9">
    <location>
        <begin position="504"/>
        <end position="517"/>
    </location>
</feature>
<accession>A0A7S2A2W5</accession>
<dbReference type="PROSITE" id="PS50240">
    <property type="entry name" value="TRYPSIN_DOM"/>
    <property type="match status" value="1"/>
</dbReference>
<dbReference type="PANTHER" id="PTHR24276:SF98">
    <property type="entry name" value="FI18310P1-RELATED"/>
    <property type="match status" value="1"/>
</dbReference>
<dbReference type="InterPro" id="IPR033116">
    <property type="entry name" value="TRYPSIN_SER"/>
</dbReference>
<feature type="compositionally biased region" description="Low complexity" evidence="9">
    <location>
        <begin position="636"/>
        <end position="660"/>
    </location>
</feature>
<feature type="compositionally biased region" description="Basic and acidic residues" evidence="9">
    <location>
        <begin position="62"/>
        <end position="76"/>
    </location>
</feature>
<keyword evidence="2 8" id="KW-0645">Protease</keyword>
<keyword evidence="6" id="KW-1015">Disulfide bond</keyword>
<dbReference type="SMART" id="SM00020">
    <property type="entry name" value="Tryp_SPc"/>
    <property type="match status" value="1"/>
</dbReference>
<feature type="compositionally biased region" description="Low complexity" evidence="9">
    <location>
        <begin position="466"/>
        <end position="503"/>
    </location>
</feature>
<keyword evidence="7" id="KW-0325">Glycoprotein</keyword>
<proteinExistence type="inferred from homology"/>
<dbReference type="AlphaFoldDB" id="A0A7S2A2W5"/>
<dbReference type="InterPro" id="IPR043504">
    <property type="entry name" value="Peptidase_S1_PA_chymotrypsin"/>
</dbReference>
<dbReference type="PRINTS" id="PR00722">
    <property type="entry name" value="CHYMOTRYPSIN"/>
</dbReference>
<evidence type="ECO:0000259" key="11">
    <source>
        <dbReference type="PROSITE" id="PS50240"/>
    </source>
</evidence>
<evidence type="ECO:0000313" key="12">
    <source>
        <dbReference type="EMBL" id="CAD9356247.1"/>
    </source>
</evidence>
<dbReference type="PROSITE" id="PS00135">
    <property type="entry name" value="TRYPSIN_SER"/>
    <property type="match status" value="1"/>
</dbReference>
<evidence type="ECO:0000256" key="6">
    <source>
        <dbReference type="ARBA" id="ARBA00023157"/>
    </source>
</evidence>
<evidence type="ECO:0000256" key="4">
    <source>
        <dbReference type="ARBA" id="ARBA00022825"/>
    </source>
</evidence>
<dbReference type="InterPro" id="IPR001314">
    <property type="entry name" value="Peptidase_S1A"/>
</dbReference>
<dbReference type="PROSITE" id="PS00134">
    <property type="entry name" value="TRYPSIN_HIS"/>
    <property type="match status" value="1"/>
</dbReference>
<evidence type="ECO:0000256" key="2">
    <source>
        <dbReference type="ARBA" id="ARBA00022670"/>
    </source>
</evidence>
<evidence type="ECO:0000256" key="9">
    <source>
        <dbReference type="SAM" id="MobiDB-lite"/>
    </source>
</evidence>
<evidence type="ECO:0000256" key="10">
    <source>
        <dbReference type="SAM" id="Phobius"/>
    </source>
</evidence>
<evidence type="ECO:0000256" key="7">
    <source>
        <dbReference type="ARBA" id="ARBA00023180"/>
    </source>
</evidence>
<dbReference type="InterPro" id="IPR018114">
    <property type="entry name" value="TRYPSIN_HIS"/>
</dbReference>
<reference evidence="12" key="1">
    <citation type="submission" date="2021-01" db="EMBL/GenBank/DDBJ databases">
        <authorList>
            <person name="Corre E."/>
            <person name="Pelletier E."/>
            <person name="Niang G."/>
            <person name="Scheremetjew M."/>
            <person name="Finn R."/>
            <person name="Kale V."/>
            <person name="Holt S."/>
            <person name="Cochrane G."/>
            <person name="Meng A."/>
            <person name="Brown T."/>
            <person name="Cohen L."/>
        </authorList>
    </citation>
    <scope>NUCLEOTIDE SEQUENCE</scope>
    <source>
        <strain evidence="12">Pop2</strain>
    </source>
</reference>
<feature type="transmembrane region" description="Helical" evidence="10">
    <location>
        <begin position="27"/>
        <end position="46"/>
    </location>
</feature>